<evidence type="ECO:0000256" key="5">
    <source>
        <dbReference type="SAM" id="MobiDB-lite"/>
    </source>
</evidence>
<keyword evidence="3 4" id="KW-0326">Glycosidase</keyword>
<keyword evidence="2 4" id="KW-0378">Hydrolase</keyword>
<reference evidence="7 8" key="1">
    <citation type="submission" date="2020-02" db="EMBL/GenBank/DDBJ databases">
        <title>Characterization of phylogenetic diversity of novel bifidobacterial species isolated in Czech ZOOs.</title>
        <authorList>
            <person name="Lugli G.A."/>
            <person name="Vera N.B."/>
            <person name="Ventura M."/>
        </authorList>
    </citation>
    <scope>NUCLEOTIDE SEQUENCE [LARGE SCALE GENOMIC DNA]</scope>
    <source>
        <strain evidence="7 8">DSM 109960</strain>
    </source>
</reference>
<keyword evidence="8" id="KW-1185">Reference proteome</keyword>
<dbReference type="Pfam" id="PF02156">
    <property type="entry name" value="Glyco_hydro_26"/>
    <property type="match status" value="1"/>
</dbReference>
<evidence type="ECO:0000259" key="6">
    <source>
        <dbReference type="PROSITE" id="PS51764"/>
    </source>
</evidence>
<dbReference type="Proteomes" id="UP000529710">
    <property type="component" value="Unassembled WGS sequence"/>
</dbReference>
<dbReference type="PANTHER" id="PTHR40079">
    <property type="entry name" value="MANNAN ENDO-1,4-BETA-MANNOSIDASE E-RELATED"/>
    <property type="match status" value="1"/>
</dbReference>
<evidence type="ECO:0000313" key="8">
    <source>
        <dbReference type="Proteomes" id="UP000529710"/>
    </source>
</evidence>
<dbReference type="PANTHER" id="PTHR40079:SF4">
    <property type="entry name" value="GH26 DOMAIN-CONTAINING PROTEIN-RELATED"/>
    <property type="match status" value="1"/>
</dbReference>
<gene>
    <name evidence="7" type="ORF">G1C98_1557</name>
</gene>
<dbReference type="GO" id="GO:0016985">
    <property type="term" value="F:mannan endo-1,4-beta-mannosidase activity"/>
    <property type="evidence" value="ECO:0007669"/>
    <property type="project" value="InterPro"/>
</dbReference>
<accession>A0A7Y0EWU7</accession>
<protein>
    <submittedName>
        <fullName evidence="7">Beta-mannosidase</fullName>
    </submittedName>
</protein>
<organism evidence="7 8">
    <name type="scientific">Bifidobacterium erythrocebi</name>
    <dbReference type="NCBI Taxonomy" id="2675325"/>
    <lineage>
        <taxon>Bacteria</taxon>
        <taxon>Bacillati</taxon>
        <taxon>Actinomycetota</taxon>
        <taxon>Actinomycetes</taxon>
        <taxon>Bifidobacteriales</taxon>
        <taxon>Bifidobacteriaceae</taxon>
        <taxon>Bifidobacterium</taxon>
    </lineage>
</organism>
<comment type="similarity">
    <text evidence="1 4">Belongs to the glycosyl hydrolase 26 family.</text>
</comment>
<dbReference type="PRINTS" id="PR00739">
    <property type="entry name" value="GLHYDRLASE26"/>
</dbReference>
<dbReference type="PROSITE" id="PS51764">
    <property type="entry name" value="GH26"/>
    <property type="match status" value="1"/>
</dbReference>
<evidence type="ECO:0000256" key="4">
    <source>
        <dbReference type="PROSITE-ProRule" id="PRU01100"/>
    </source>
</evidence>
<evidence type="ECO:0000313" key="7">
    <source>
        <dbReference type="EMBL" id="NMM96821.1"/>
    </source>
</evidence>
<sequence>MGDAMNDDVMNGVVSGASATPRPVDPHLNIPTSALFRSLHQASGTFAMFGHQNETSNVIGTNTDSDVHAVTGTYPALWGSDLSGVERDETTNIDGFSMSDVRAELLRAYSMGAVTTMSWHSANPITFGGYGHNMAPGSVAAVLPGGARHGQFLEWLDRVAAFLDSVVDEASGESVPIIFRPFHEHTGDWFWWCTGSPAQPTDTTPEQFIALWRMTVDYLRDVRGLHNVLYAYSPDRSRIDMSSESTCEAGYLYAYPGDDYVDVLGFDDYWDIAPADIEAEQPHERHDDLITMLTVVGRLARERGKIAAATEVGSPGEFASQYVMSVEDKAALSGADCGACGAGGDGCFADSDGDVTGCDSCATSDSDCCGSGADGAGCDAGMAAVCAAELSEPIAATGPTGLPESGGLPGQTESTCPAESSRPSEPFGLSGLSDPVESSDPVEPAESSESSDPVEPAEPADPSDPVEPSDLAESSDLSDLSDVQSESDSPWTHYLLTAALANSDTRRVLWYMPWRNDPGAAGTGAYGTPVAGSKYAADFRRFTEHPFIRMANTLPPLY</sequence>
<feature type="active site" description="Nucleophile" evidence="4">
    <location>
        <position position="311"/>
    </location>
</feature>
<dbReference type="SUPFAM" id="SSF51445">
    <property type="entry name" value="(Trans)glycosidases"/>
    <property type="match status" value="1"/>
</dbReference>
<dbReference type="InterPro" id="IPR022790">
    <property type="entry name" value="GH26_dom"/>
</dbReference>
<dbReference type="InterPro" id="IPR017853">
    <property type="entry name" value="GH"/>
</dbReference>
<dbReference type="AlphaFoldDB" id="A0A7Y0EWU7"/>
<dbReference type="InterPro" id="IPR000805">
    <property type="entry name" value="Glyco_hydro_26"/>
</dbReference>
<feature type="domain" description="GH26" evidence="6">
    <location>
        <begin position="30"/>
        <end position="552"/>
    </location>
</feature>
<feature type="compositionally biased region" description="Low complexity" evidence="5">
    <location>
        <begin position="468"/>
        <end position="489"/>
    </location>
</feature>
<dbReference type="RefSeq" id="WP_240944972.1">
    <property type="nucleotide sequence ID" value="NZ_JAAIIF010000014.1"/>
</dbReference>
<evidence type="ECO:0000256" key="1">
    <source>
        <dbReference type="ARBA" id="ARBA00007754"/>
    </source>
</evidence>
<feature type="compositionally biased region" description="Polar residues" evidence="5">
    <location>
        <begin position="411"/>
        <end position="423"/>
    </location>
</feature>
<dbReference type="GO" id="GO:0006080">
    <property type="term" value="P:substituted mannan metabolic process"/>
    <property type="evidence" value="ECO:0007669"/>
    <property type="project" value="InterPro"/>
</dbReference>
<comment type="caution">
    <text evidence="7">The sequence shown here is derived from an EMBL/GenBank/DDBJ whole genome shotgun (WGS) entry which is preliminary data.</text>
</comment>
<feature type="region of interest" description="Disordered" evidence="5">
    <location>
        <begin position="397"/>
        <end position="489"/>
    </location>
</feature>
<name>A0A7Y0EWU7_9BIFI</name>
<evidence type="ECO:0000256" key="3">
    <source>
        <dbReference type="ARBA" id="ARBA00023295"/>
    </source>
</evidence>
<feature type="active site" description="Proton donor" evidence="4">
    <location>
        <position position="184"/>
    </location>
</feature>
<proteinExistence type="inferred from homology"/>
<dbReference type="EMBL" id="JAAIIF010000014">
    <property type="protein sequence ID" value="NMM96821.1"/>
    <property type="molecule type" value="Genomic_DNA"/>
</dbReference>
<evidence type="ECO:0000256" key="2">
    <source>
        <dbReference type="ARBA" id="ARBA00022801"/>
    </source>
</evidence>
<dbReference type="Gene3D" id="3.20.20.80">
    <property type="entry name" value="Glycosidases"/>
    <property type="match status" value="2"/>
</dbReference>